<evidence type="ECO:0000313" key="2">
    <source>
        <dbReference type="Proteomes" id="UP000282323"/>
    </source>
</evidence>
<evidence type="ECO:0008006" key="3">
    <source>
        <dbReference type="Google" id="ProtNLM"/>
    </source>
</evidence>
<dbReference type="Proteomes" id="UP000282323">
    <property type="component" value="Unassembled WGS sequence"/>
</dbReference>
<dbReference type="EMBL" id="REGA01000007">
    <property type="protein sequence ID" value="RQG94860.1"/>
    <property type="molecule type" value="Genomic_DNA"/>
</dbReference>
<evidence type="ECO:0000313" key="1">
    <source>
        <dbReference type="EMBL" id="RQG94860.1"/>
    </source>
</evidence>
<dbReference type="Pfam" id="PF06240">
    <property type="entry name" value="COXG"/>
    <property type="match status" value="1"/>
</dbReference>
<dbReference type="RefSeq" id="WP_124195520.1">
    <property type="nucleotide sequence ID" value="NZ_REGA01000007.1"/>
</dbReference>
<organism evidence="1 2">
    <name type="scientific">Natrarchaeobius chitinivorans</name>
    <dbReference type="NCBI Taxonomy" id="1679083"/>
    <lineage>
        <taxon>Archaea</taxon>
        <taxon>Methanobacteriati</taxon>
        <taxon>Methanobacteriota</taxon>
        <taxon>Stenosarchaea group</taxon>
        <taxon>Halobacteria</taxon>
        <taxon>Halobacteriales</taxon>
        <taxon>Natrialbaceae</taxon>
        <taxon>Natrarchaeobius</taxon>
    </lineage>
</organism>
<accession>A0A3N6ME08</accession>
<gene>
    <name evidence="1" type="ORF">EA473_10200</name>
</gene>
<protein>
    <recommendedName>
        <fullName evidence="3">Carbon monoxide dehydrogenase</fullName>
    </recommendedName>
</protein>
<sequence>MQTEDEITIEAEQEQLWALISDPEVLVNCVPGAKEVTQESETEYTGVIERSLAGVTLSLNGEVDMIEREPPTYVKVDAVGEDSRTNSRMDATAEMTIAESGDGASELSYVIDMEFTGRLATLGSRLVKRKIRSDIDEFFENVRDELENGEAASDG</sequence>
<name>A0A3N6ME08_NATCH</name>
<proteinExistence type="predicted"/>
<dbReference type="Gene3D" id="3.30.530.20">
    <property type="match status" value="1"/>
</dbReference>
<dbReference type="PANTHER" id="PTHR38588:SF1">
    <property type="entry name" value="BLL0334 PROTEIN"/>
    <property type="match status" value="1"/>
</dbReference>
<keyword evidence="2" id="KW-1185">Reference proteome</keyword>
<dbReference type="InterPro" id="IPR023393">
    <property type="entry name" value="START-like_dom_sf"/>
</dbReference>
<dbReference type="PANTHER" id="PTHR38588">
    <property type="entry name" value="BLL0334 PROTEIN"/>
    <property type="match status" value="1"/>
</dbReference>
<reference evidence="1 2" key="1">
    <citation type="submission" date="2018-10" db="EMBL/GenBank/DDBJ databases">
        <title>Natrarchaeobius chitinivorans gen. nov., sp. nov., and Natrarchaeobius haloalkaliphilus sp. nov., alkaliphilic, chitin-utilizing haloarchaea from hypersaline alkaline lakes.</title>
        <authorList>
            <person name="Sorokin D.Y."/>
            <person name="Elcheninov A.G."/>
            <person name="Kostrikina N.A."/>
            <person name="Bale N.J."/>
            <person name="Sinninghe Damste J.S."/>
            <person name="Khijniak T.V."/>
            <person name="Kublanov I.V."/>
            <person name="Toshchakov S.V."/>
        </authorList>
    </citation>
    <scope>NUCLEOTIDE SEQUENCE [LARGE SCALE GENOMIC DNA]</scope>
    <source>
        <strain evidence="1 2">AArcht4T</strain>
    </source>
</reference>
<comment type="caution">
    <text evidence="1">The sequence shown here is derived from an EMBL/GenBank/DDBJ whole genome shotgun (WGS) entry which is preliminary data.</text>
</comment>
<dbReference type="AlphaFoldDB" id="A0A3N6ME08"/>
<dbReference type="OrthoDB" id="233021at2157"/>
<dbReference type="InterPro" id="IPR010419">
    <property type="entry name" value="CO_DH_gsu"/>
</dbReference>
<dbReference type="SUPFAM" id="SSF55961">
    <property type="entry name" value="Bet v1-like"/>
    <property type="match status" value="1"/>
</dbReference>